<dbReference type="EMBL" id="JBAMIC010000018">
    <property type="protein sequence ID" value="KAK7094712.1"/>
    <property type="molecule type" value="Genomic_DNA"/>
</dbReference>
<evidence type="ECO:0000313" key="3">
    <source>
        <dbReference type="Proteomes" id="UP001374579"/>
    </source>
</evidence>
<evidence type="ECO:0000256" key="1">
    <source>
        <dbReference type="SAM" id="MobiDB-lite"/>
    </source>
</evidence>
<name>A0AAN9G4N8_9CAEN</name>
<accession>A0AAN9G4N8</accession>
<gene>
    <name evidence="2" type="ORF">V1264_006225</name>
</gene>
<feature type="region of interest" description="Disordered" evidence="1">
    <location>
        <begin position="231"/>
        <end position="314"/>
    </location>
</feature>
<dbReference type="AlphaFoldDB" id="A0AAN9G4N8"/>
<reference evidence="2 3" key="1">
    <citation type="submission" date="2024-02" db="EMBL/GenBank/DDBJ databases">
        <title>Chromosome-scale genome assembly of the rough periwinkle Littorina saxatilis.</title>
        <authorList>
            <person name="De Jode A."/>
            <person name="Faria R."/>
            <person name="Formenti G."/>
            <person name="Sims Y."/>
            <person name="Smith T.P."/>
            <person name="Tracey A."/>
            <person name="Wood J.M.D."/>
            <person name="Zagrodzka Z.B."/>
            <person name="Johannesson K."/>
            <person name="Butlin R.K."/>
            <person name="Leder E.H."/>
        </authorList>
    </citation>
    <scope>NUCLEOTIDE SEQUENCE [LARGE SCALE GENOMIC DNA]</scope>
    <source>
        <strain evidence="2">Snail1</strain>
        <tissue evidence="2">Muscle</tissue>
    </source>
</reference>
<feature type="compositionally biased region" description="Basic and acidic residues" evidence="1">
    <location>
        <begin position="298"/>
        <end position="314"/>
    </location>
</feature>
<comment type="caution">
    <text evidence="2">The sequence shown here is derived from an EMBL/GenBank/DDBJ whole genome shotgun (WGS) entry which is preliminary data.</text>
</comment>
<keyword evidence="3" id="KW-1185">Reference proteome</keyword>
<dbReference type="PANTHER" id="PTHR15571">
    <property type="entry name" value="GEM-ASSOCIATED PROTEIN 4"/>
    <property type="match status" value="1"/>
</dbReference>
<dbReference type="InterPro" id="IPR033265">
    <property type="entry name" value="GEMIN4"/>
</dbReference>
<protein>
    <submittedName>
        <fullName evidence="2">Uncharacterized protein</fullName>
    </submittedName>
</protein>
<sequence length="1195" mass="133138">MDYCPEIAVLHGAFALLEKEDNSGKCDLLQHTKGLKSSRPFFLIKSAVQEITEGLEKPNPQKQRQDWSRRLHQIFFSKAFIFNKHFVDRENNVKELNKSWRPFQALCAPIPDFHPHLFFELSDEFGWTEYLGELLAIADLPTLLDFASCALEFCSPKPALLYDLSLISVTLDSLVSVCFMEILHSSDSAAEPKKKGARGDTGEYTCGEFASVFSVLAKKYEQISKKHQTHAVEGGQCSEAVESAERGTSESVAETESLQKKANAETGISESAAESSQKKRMDCVESMLQSKGNDSEVLPEKVVKDEQNPSEKKDSVIVTGKTEELPVQEKVPEKLDSQQLPLQEKVPEQLDSQLLDNIARLVDLVTEILALVQRRMSTKLFDRSSCTSGAMANVVHVLGHILASVVVFSVLSFSSRQGQDLRDCLRCLIAEDEIDEDELERQGEGSNANSAEKNTELVASESYHSTNLIAQELTKLIKEAETRNICLQCLRSFFAGQSAKDGLPQKLSTEKSVKFGRVVKLNLKLHLITKPLKTVKVVQDFSKLLATWYEQEKEGTAAELIDCMLAIFRELQRREKIAEERRLNPSLEEVMQKVQKKLPRWKWCLQFGLAKRDLKGWWFAGFLEFLHKSPSVLNKESDVKHLVSVLAEIVQNSDPGKSRRYREMCSELILKMFSQLPVANQGKIILSVYQDTESPALPFVKNFDQSLTVTFNKLSASATIKDLHGALRLAVHDPLAFTQHAVSAAISNHGQIPVIVQVLRLVPGVMTSVHPLHHPQLSLLCHCLHDALLNQALGAIEQKNVLNLVSSLVQTYKTDVKHPPLLSPSEFLSTFALPYISLHLADPPIRMDFALRLLIGCLDATFSVRFSDWLEEVKPAVIVACCARILHEYVELVSDAAEVDRAIKIKSLVLRILDGLHKHFSSAGKSFEDNSLAWLQERCAAYDWTVCAYVSRFLAPASKGENKLLAEFATVTVKQASMSPVALLRLASTGDAAAELVMRALQQSQELLVPQAALLTSLCQVLPHLLVSEVKRVVQVLSSLLCAGQVEFTPRNTPPVASVDEDFTDWPTEVKVSQLLMDATILIILCHSHLSSVVFHHMAQVIVAALQALLQADSNRKISDDLALLYRHMFLHVCVVMSAAHEAMLDPLFVILLDLLARLTPAESSPHTIAELLTEGVELIPMQNLRDTLRKKLKG</sequence>
<dbReference type="GO" id="GO:0006364">
    <property type="term" value="P:rRNA processing"/>
    <property type="evidence" value="ECO:0007669"/>
    <property type="project" value="InterPro"/>
</dbReference>
<dbReference type="GO" id="GO:0032797">
    <property type="term" value="C:SMN complex"/>
    <property type="evidence" value="ECO:0007669"/>
    <property type="project" value="InterPro"/>
</dbReference>
<organism evidence="2 3">
    <name type="scientific">Littorina saxatilis</name>
    <dbReference type="NCBI Taxonomy" id="31220"/>
    <lineage>
        <taxon>Eukaryota</taxon>
        <taxon>Metazoa</taxon>
        <taxon>Spiralia</taxon>
        <taxon>Lophotrochozoa</taxon>
        <taxon>Mollusca</taxon>
        <taxon>Gastropoda</taxon>
        <taxon>Caenogastropoda</taxon>
        <taxon>Littorinimorpha</taxon>
        <taxon>Littorinoidea</taxon>
        <taxon>Littorinidae</taxon>
        <taxon>Littorina</taxon>
    </lineage>
</organism>
<dbReference type="GO" id="GO:0000387">
    <property type="term" value="P:spliceosomal snRNP assembly"/>
    <property type="evidence" value="ECO:0007669"/>
    <property type="project" value="InterPro"/>
</dbReference>
<dbReference type="Proteomes" id="UP001374579">
    <property type="component" value="Unassembled WGS sequence"/>
</dbReference>
<proteinExistence type="predicted"/>
<feature type="compositionally biased region" description="Polar residues" evidence="1">
    <location>
        <begin position="266"/>
        <end position="275"/>
    </location>
</feature>
<dbReference type="PANTHER" id="PTHR15571:SF2">
    <property type="entry name" value="GEM-ASSOCIATED PROTEIN 4"/>
    <property type="match status" value="1"/>
</dbReference>
<evidence type="ECO:0000313" key="2">
    <source>
        <dbReference type="EMBL" id="KAK7094712.1"/>
    </source>
</evidence>